<accession>A0ABT2EJC8</accession>
<evidence type="ECO:0000313" key="3">
    <source>
        <dbReference type="EMBL" id="MCS3918046.1"/>
    </source>
</evidence>
<reference evidence="3 4" key="1">
    <citation type="submission" date="2022-08" db="EMBL/GenBank/DDBJ databases">
        <title>Bacterial and archaeal communities from various locations to study Microbial Dark Matter (Phase II).</title>
        <authorList>
            <person name="Stepanauskas R."/>
        </authorList>
    </citation>
    <scope>NUCLEOTIDE SEQUENCE [LARGE SCALE GENOMIC DNA]</scope>
    <source>
        <strain evidence="3 4">PD1</strain>
    </source>
</reference>
<dbReference type="InterPro" id="IPR003018">
    <property type="entry name" value="GAF"/>
</dbReference>
<feature type="domain" description="GGDEF" evidence="2">
    <location>
        <begin position="269"/>
        <end position="356"/>
    </location>
</feature>
<organism evidence="3 4">
    <name type="scientific">Candidatus Fervidibacter sacchari</name>
    <dbReference type="NCBI Taxonomy" id="1448929"/>
    <lineage>
        <taxon>Bacteria</taxon>
        <taxon>Candidatus Fervidibacterota</taxon>
        <taxon>Candidatus Fervidibacter</taxon>
    </lineage>
</organism>
<evidence type="ECO:0000259" key="2">
    <source>
        <dbReference type="PROSITE" id="PS50887"/>
    </source>
</evidence>
<dbReference type="InterPro" id="IPR029787">
    <property type="entry name" value="Nucleotide_cyclase"/>
</dbReference>
<keyword evidence="1" id="KW-0472">Membrane</keyword>
<dbReference type="Pfam" id="PF00990">
    <property type="entry name" value="GGDEF"/>
    <property type="match status" value="1"/>
</dbReference>
<dbReference type="PROSITE" id="PS50887">
    <property type="entry name" value="GGDEF"/>
    <property type="match status" value="1"/>
</dbReference>
<feature type="transmembrane region" description="Helical" evidence="1">
    <location>
        <begin position="33"/>
        <end position="57"/>
    </location>
</feature>
<sequence length="356" mass="40306">MRATVRTLAILSLIWLTLCAANIWLILKSTQSVGLALLSTLAILVLGGLATTLIALFQRINLFDEQQKRLESLPSEWQATQESLRQLLSQRDQLGLLVQLLHHFVLATTRQDILLALLRELPPFLWLDKMEVVAFDGTVIYGVWDAISGQIRVEEMSSQGEVKLPSWAREKTSRSISQTFDALLVPVVTDESVIALMRLTRSREKPFSTDELRFLEAVANQTALALERVKLIAFLENLSITDALTGIANRRHFEWRLSEEVERARRYKYPLSALLLDLDHFKQVNDNYGHQIGDIVLQQVAQRLKSSLRRTDFLARYGGEEFVVLAPQTPAERAVILGERLRQVIAESPITVADDL</sequence>
<dbReference type="Pfam" id="PF13492">
    <property type="entry name" value="GAF_3"/>
    <property type="match status" value="1"/>
</dbReference>
<protein>
    <submittedName>
        <fullName evidence="3">Diguanylate cyclase (GGDEF)-like protein</fullName>
    </submittedName>
</protein>
<dbReference type="Proteomes" id="UP001204798">
    <property type="component" value="Unassembled WGS sequence"/>
</dbReference>
<dbReference type="EMBL" id="JANUCP010000001">
    <property type="protein sequence ID" value="MCS3918046.1"/>
    <property type="molecule type" value="Genomic_DNA"/>
</dbReference>
<dbReference type="InterPro" id="IPR029016">
    <property type="entry name" value="GAF-like_dom_sf"/>
</dbReference>
<dbReference type="PANTHER" id="PTHR45138:SF9">
    <property type="entry name" value="DIGUANYLATE CYCLASE DGCM-RELATED"/>
    <property type="match status" value="1"/>
</dbReference>
<keyword evidence="1" id="KW-0812">Transmembrane</keyword>
<keyword evidence="1" id="KW-1133">Transmembrane helix</keyword>
<dbReference type="SUPFAM" id="SSF55781">
    <property type="entry name" value="GAF domain-like"/>
    <property type="match status" value="1"/>
</dbReference>
<dbReference type="SMART" id="SM00267">
    <property type="entry name" value="GGDEF"/>
    <property type="match status" value="1"/>
</dbReference>
<dbReference type="Gene3D" id="3.30.450.40">
    <property type="match status" value="1"/>
</dbReference>
<dbReference type="InterPro" id="IPR043128">
    <property type="entry name" value="Rev_trsase/Diguanyl_cyclase"/>
</dbReference>
<feature type="transmembrane region" description="Helical" evidence="1">
    <location>
        <begin position="7"/>
        <end position="27"/>
    </location>
</feature>
<gene>
    <name evidence="3" type="ORF">M2350_000443</name>
</gene>
<keyword evidence="4" id="KW-1185">Reference proteome</keyword>
<name>A0ABT2EJC8_9BACT</name>
<dbReference type="Gene3D" id="3.30.70.270">
    <property type="match status" value="1"/>
</dbReference>
<dbReference type="InterPro" id="IPR050469">
    <property type="entry name" value="Diguanylate_Cyclase"/>
</dbReference>
<comment type="caution">
    <text evidence="3">The sequence shown here is derived from an EMBL/GenBank/DDBJ whole genome shotgun (WGS) entry which is preliminary data.</text>
</comment>
<evidence type="ECO:0000313" key="4">
    <source>
        <dbReference type="Proteomes" id="UP001204798"/>
    </source>
</evidence>
<dbReference type="CDD" id="cd01949">
    <property type="entry name" value="GGDEF"/>
    <property type="match status" value="1"/>
</dbReference>
<evidence type="ECO:0000256" key="1">
    <source>
        <dbReference type="SAM" id="Phobius"/>
    </source>
</evidence>
<dbReference type="SUPFAM" id="SSF55073">
    <property type="entry name" value="Nucleotide cyclase"/>
    <property type="match status" value="1"/>
</dbReference>
<dbReference type="InterPro" id="IPR000160">
    <property type="entry name" value="GGDEF_dom"/>
</dbReference>
<dbReference type="NCBIfam" id="TIGR00254">
    <property type="entry name" value="GGDEF"/>
    <property type="match status" value="1"/>
</dbReference>
<proteinExistence type="predicted"/>
<dbReference type="PANTHER" id="PTHR45138">
    <property type="entry name" value="REGULATORY COMPONENTS OF SENSORY TRANSDUCTION SYSTEM"/>
    <property type="match status" value="1"/>
</dbReference>